<evidence type="ECO:0000313" key="1">
    <source>
        <dbReference type="EMBL" id="CCF56157.1"/>
    </source>
</evidence>
<gene>
    <name evidence="1" type="primary">KAFR0A07230</name>
    <name evidence="1" type="ORF">KAFR_0A07230</name>
</gene>
<evidence type="ECO:0000313" key="2">
    <source>
        <dbReference type="Proteomes" id="UP000005220"/>
    </source>
</evidence>
<accession>H2AP57</accession>
<sequence length="107" mass="12035">MSLSIETLSFHEDVVFPLSFVHSNLERPVLQDSATPRTEELSSIINSPLNTDAIPDVDAEIISNNNYTYTSTTTSQSSYAPSSSESFTELYYANVAQQNYRLWLSKF</sequence>
<dbReference type="OrthoDB" id="4070639at2759"/>
<keyword evidence="2" id="KW-1185">Reference proteome</keyword>
<dbReference type="EMBL" id="HE650821">
    <property type="protein sequence ID" value="CCF56157.1"/>
    <property type="molecule type" value="Genomic_DNA"/>
</dbReference>
<dbReference type="Proteomes" id="UP000005220">
    <property type="component" value="Chromosome 1"/>
</dbReference>
<reference evidence="1 2" key="1">
    <citation type="journal article" date="2011" name="Proc. Natl. Acad. Sci. U.S.A.">
        <title>Evolutionary erosion of yeast sex chromosomes by mating-type switching accidents.</title>
        <authorList>
            <person name="Gordon J.L."/>
            <person name="Armisen D."/>
            <person name="Proux-Wera E."/>
            <person name="Oheigeartaigh S.S."/>
            <person name="Byrne K.P."/>
            <person name="Wolfe K.H."/>
        </authorList>
    </citation>
    <scope>NUCLEOTIDE SEQUENCE [LARGE SCALE GENOMIC DNA]</scope>
    <source>
        <strain evidence="2">ATCC 22294 / BCRC 22015 / CBS 2517 / CECT 1963 / NBRC 1671 / NRRL Y-8276</strain>
    </source>
</reference>
<name>H2AP57_KAZAF</name>
<dbReference type="GeneID" id="13886091"/>
<dbReference type="AlphaFoldDB" id="H2AP57"/>
<protein>
    <submittedName>
        <fullName evidence="1">Uncharacterized protein</fullName>
    </submittedName>
</protein>
<proteinExistence type="predicted"/>
<dbReference type="InParanoid" id="H2AP57"/>
<dbReference type="KEGG" id="kaf:KAFR_0A07230"/>
<dbReference type="RefSeq" id="XP_003955292.1">
    <property type="nucleotide sequence ID" value="XM_003955243.1"/>
</dbReference>
<organism evidence="1 2">
    <name type="scientific">Kazachstania africana (strain ATCC 22294 / BCRC 22015 / CBS 2517 / CECT 1963 / NBRC 1671 / NRRL Y-8276)</name>
    <name type="common">Yeast</name>
    <name type="synonym">Kluyveromyces africanus</name>
    <dbReference type="NCBI Taxonomy" id="1071382"/>
    <lineage>
        <taxon>Eukaryota</taxon>
        <taxon>Fungi</taxon>
        <taxon>Dikarya</taxon>
        <taxon>Ascomycota</taxon>
        <taxon>Saccharomycotina</taxon>
        <taxon>Saccharomycetes</taxon>
        <taxon>Saccharomycetales</taxon>
        <taxon>Saccharomycetaceae</taxon>
        <taxon>Kazachstania</taxon>
    </lineage>
</organism>
<dbReference type="HOGENOM" id="CLU_2210450_0_0_1"/>